<dbReference type="CDD" id="cd00475">
    <property type="entry name" value="Cis_IPPS"/>
    <property type="match status" value="1"/>
</dbReference>
<feature type="signal peptide" evidence="4">
    <location>
        <begin position="1"/>
        <end position="45"/>
    </location>
</feature>
<dbReference type="InterPro" id="IPR036424">
    <property type="entry name" value="UPP_synth-like_sf"/>
</dbReference>
<accession>A0ABD3R4J5</accession>
<reference evidence="5 6" key="1">
    <citation type="submission" date="2024-10" db="EMBL/GenBank/DDBJ databases">
        <title>Updated reference genomes for cyclostephanoid diatoms.</title>
        <authorList>
            <person name="Roberts W.R."/>
            <person name="Alverson A.J."/>
        </authorList>
    </citation>
    <scope>NUCLEOTIDE SEQUENCE [LARGE SCALE GENOMIC DNA]</scope>
    <source>
        <strain evidence="5 6">AJA228-03</strain>
    </source>
</reference>
<feature type="compositionally biased region" description="Acidic residues" evidence="3">
    <location>
        <begin position="316"/>
        <end position="335"/>
    </location>
</feature>
<dbReference type="Pfam" id="PF01255">
    <property type="entry name" value="Prenyltransf"/>
    <property type="match status" value="2"/>
</dbReference>
<proteinExistence type="inferred from homology"/>
<dbReference type="EMBL" id="JALLPB020000568">
    <property type="protein sequence ID" value="KAL3807910.1"/>
    <property type="molecule type" value="Genomic_DNA"/>
</dbReference>
<feature type="region of interest" description="Disordered" evidence="3">
    <location>
        <begin position="42"/>
        <end position="120"/>
    </location>
</feature>
<feature type="region of interest" description="Disordered" evidence="3">
    <location>
        <begin position="312"/>
        <end position="335"/>
    </location>
</feature>
<keyword evidence="4" id="KW-0732">Signal</keyword>
<feature type="region of interest" description="Disordered" evidence="3">
    <location>
        <begin position="189"/>
        <end position="209"/>
    </location>
</feature>
<evidence type="ECO:0000313" key="5">
    <source>
        <dbReference type="EMBL" id="KAL3807910.1"/>
    </source>
</evidence>
<feature type="chain" id="PRO_5044782943" description="Alkyl transferase" evidence="4">
    <location>
        <begin position="46"/>
        <end position="463"/>
    </location>
</feature>
<dbReference type="GO" id="GO:0016740">
    <property type="term" value="F:transferase activity"/>
    <property type="evidence" value="ECO:0007669"/>
    <property type="project" value="UniProtKB-KW"/>
</dbReference>
<dbReference type="Gene3D" id="3.40.1180.10">
    <property type="entry name" value="Decaprenyl diphosphate synthase-like"/>
    <property type="match status" value="1"/>
</dbReference>
<comment type="caution">
    <text evidence="5">The sequence shown here is derived from an EMBL/GenBank/DDBJ whole genome shotgun (WGS) entry which is preliminary data.</text>
</comment>
<feature type="compositionally biased region" description="Basic residues" evidence="3">
    <location>
        <begin position="75"/>
        <end position="85"/>
    </location>
</feature>
<protein>
    <recommendedName>
        <fullName evidence="7">Alkyl transferase</fullName>
    </recommendedName>
</protein>
<dbReference type="InterPro" id="IPR001441">
    <property type="entry name" value="UPP_synth-like"/>
</dbReference>
<evidence type="ECO:0000256" key="2">
    <source>
        <dbReference type="ARBA" id="ARBA00022679"/>
    </source>
</evidence>
<evidence type="ECO:0000256" key="3">
    <source>
        <dbReference type="SAM" id="MobiDB-lite"/>
    </source>
</evidence>
<evidence type="ECO:0000313" key="6">
    <source>
        <dbReference type="Proteomes" id="UP001530377"/>
    </source>
</evidence>
<evidence type="ECO:0008006" key="7">
    <source>
        <dbReference type="Google" id="ProtNLM"/>
    </source>
</evidence>
<comment type="similarity">
    <text evidence="1">Belongs to the UPP synthase family.</text>
</comment>
<name>A0ABD3R4J5_9STRA</name>
<feature type="region of interest" description="Disordered" evidence="3">
    <location>
        <begin position="1"/>
        <end position="27"/>
    </location>
</feature>
<feature type="compositionally biased region" description="Basic residues" evidence="3">
    <location>
        <begin position="1"/>
        <end position="23"/>
    </location>
</feature>
<feature type="compositionally biased region" description="Low complexity" evidence="3">
    <location>
        <begin position="42"/>
        <end position="51"/>
    </location>
</feature>
<dbReference type="HAMAP" id="MF_01139">
    <property type="entry name" value="ISPT"/>
    <property type="match status" value="1"/>
</dbReference>
<keyword evidence="6" id="KW-1185">Reference proteome</keyword>
<dbReference type="AlphaFoldDB" id="A0ABD3R4J5"/>
<organism evidence="5 6">
    <name type="scientific">Cyclostephanos tholiformis</name>
    <dbReference type="NCBI Taxonomy" id="382380"/>
    <lineage>
        <taxon>Eukaryota</taxon>
        <taxon>Sar</taxon>
        <taxon>Stramenopiles</taxon>
        <taxon>Ochrophyta</taxon>
        <taxon>Bacillariophyta</taxon>
        <taxon>Coscinodiscophyceae</taxon>
        <taxon>Thalassiosirophycidae</taxon>
        <taxon>Stephanodiscales</taxon>
        <taxon>Stephanodiscaceae</taxon>
        <taxon>Cyclostephanos</taxon>
    </lineage>
</organism>
<dbReference type="PANTHER" id="PTHR10291:SF43">
    <property type="entry name" value="DEHYDRODOLICHYL DIPHOSPHATE SYNTHASE COMPLEX SUBUNIT DHDDS"/>
    <property type="match status" value="1"/>
</dbReference>
<dbReference type="Proteomes" id="UP001530377">
    <property type="component" value="Unassembled WGS sequence"/>
</dbReference>
<dbReference type="PANTHER" id="PTHR10291">
    <property type="entry name" value="DEHYDRODOLICHYL DIPHOSPHATE SYNTHASE FAMILY MEMBER"/>
    <property type="match status" value="1"/>
</dbReference>
<feature type="compositionally biased region" description="Acidic residues" evidence="3">
    <location>
        <begin position="90"/>
        <end position="102"/>
    </location>
</feature>
<evidence type="ECO:0000256" key="4">
    <source>
        <dbReference type="SAM" id="SignalP"/>
    </source>
</evidence>
<dbReference type="PROSITE" id="PS01066">
    <property type="entry name" value="UPP_SYNTHASE"/>
    <property type="match status" value="1"/>
</dbReference>
<sequence length="463" mass="53179">MRTRRRTSTHHNRTRRTRRRPHHPTTSTLLVALVLLSCWSEPTRSSSSRRGSPPPLHRATSFAFPLPTSLMTTMTHHHGRDRRRSKSSECDDEVPGDEDVDESSMSSILGDELQERRRQRQRLPRHVAFICDGNSRWSHCRGRRRTNDDDDVISSLSNSIARSLMGHVAGANRVISLIDSLLSIREERQRRYRQPQSRGHAHNEDEEDDDDDALRYCTFFAFSTENWSRPKYEIDAILKLIEDMSRRYRKSDPAIRDGKVRIRILGDIDDARIPSNTREELRALERSSAKACDLVNLRRRRRRRRERGEMMISLDKDDDYGDGDNDDADDADDTDDAGDDALTVCLAINYGGRADILRAATELARSIADDAAGSSSSSSFGSESHHLIINENEITKRLCTANVPDVDLIIRTGGEKRLSNFFLWEGAYAELYFCDTLWPDFDEQNIQRALAWYGQRERRFGGR</sequence>
<keyword evidence="2" id="KW-0808">Transferase</keyword>
<dbReference type="InterPro" id="IPR018520">
    <property type="entry name" value="UPP_synth-like_CS"/>
</dbReference>
<evidence type="ECO:0000256" key="1">
    <source>
        <dbReference type="ARBA" id="ARBA00005432"/>
    </source>
</evidence>
<dbReference type="SUPFAM" id="SSF64005">
    <property type="entry name" value="Undecaprenyl diphosphate synthase"/>
    <property type="match status" value="2"/>
</dbReference>
<gene>
    <name evidence="5" type="ORF">ACHAXA_000349</name>
</gene>